<dbReference type="InterPro" id="IPR036866">
    <property type="entry name" value="RibonucZ/Hydroxyglut_hydro"/>
</dbReference>
<dbReference type="EMBL" id="JBHLTP010000002">
    <property type="protein sequence ID" value="MFC0522166.1"/>
    <property type="molecule type" value="Genomic_DNA"/>
</dbReference>
<dbReference type="Gene3D" id="3.40.250.10">
    <property type="entry name" value="Rhodanese-like domain"/>
    <property type="match status" value="1"/>
</dbReference>
<accession>A0ABV6LIK0</accession>
<dbReference type="InterPro" id="IPR044528">
    <property type="entry name" value="POD-like_MBL-fold"/>
</dbReference>
<evidence type="ECO:0000259" key="2">
    <source>
        <dbReference type="PROSITE" id="PS50206"/>
    </source>
</evidence>
<reference evidence="3 4" key="1">
    <citation type="submission" date="2024-09" db="EMBL/GenBank/DDBJ databases">
        <authorList>
            <person name="Sun Q."/>
            <person name="Mori K."/>
        </authorList>
    </citation>
    <scope>NUCLEOTIDE SEQUENCE [LARGE SCALE GENOMIC DNA]</scope>
    <source>
        <strain evidence="3 4">NCAIM B.02529</strain>
    </source>
</reference>
<dbReference type="InterPro" id="IPR036873">
    <property type="entry name" value="Rhodanese-like_dom_sf"/>
</dbReference>
<dbReference type="Pfam" id="PF00581">
    <property type="entry name" value="Rhodanese"/>
    <property type="match status" value="1"/>
</dbReference>
<dbReference type="InterPro" id="IPR001279">
    <property type="entry name" value="Metallo-B-lactamas"/>
</dbReference>
<keyword evidence="4" id="KW-1185">Reference proteome</keyword>
<dbReference type="SMART" id="SM00849">
    <property type="entry name" value="Lactamase_B"/>
    <property type="match status" value="1"/>
</dbReference>
<feature type="domain" description="Rhodanese" evidence="2">
    <location>
        <begin position="15"/>
        <end position="110"/>
    </location>
</feature>
<protein>
    <submittedName>
        <fullName evidence="3">MBL fold metallo-hydrolase</fullName>
    </submittedName>
</protein>
<dbReference type="Pfam" id="PF00753">
    <property type="entry name" value="Lactamase_B"/>
    <property type="match status" value="1"/>
</dbReference>
<evidence type="ECO:0000256" key="1">
    <source>
        <dbReference type="SAM" id="MobiDB-lite"/>
    </source>
</evidence>
<sequence length="375" mass="41522">MKKMSVHQLAVDVMNQTPITIIDVRSTEQYDNWKIDKDPISVVHIPITSLTSDKAHVQDELLEKKVLVVGMNEADSKQAAGEVEDHLSIECFFLAGGINEWHDYVEPIKVGTLSDGGEIYQFVRLGKGCLSYMVISQAMALVVDPIANIQPYLDFAEDNGFTIAHVVDTHLHGDHISGASMIADEMEVTYYISSIDAQGAEIPYESLTPHSFIEVGNTNIPVEVIATPGHTQGSISLLIDEHYLLMGDTMFADGVGRPTIEKDGESVIHQLYETLYSRLRHLPEDCMTFPAHFSHLSDLNTEGFFGGALKELISSNSLLQKNAKNEFIQSINTNIEEEPTSHQAIRNANLGLSHPDEKERMSLELGPNRCSITES</sequence>
<dbReference type="InterPro" id="IPR051682">
    <property type="entry name" value="Mito_Persulfide_Diox"/>
</dbReference>
<dbReference type="Proteomes" id="UP001589836">
    <property type="component" value="Unassembled WGS sequence"/>
</dbReference>
<name>A0ABV6LIK0_9BACI</name>
<dbReference type="SUPFAM" id="SSF52821">
    <property type="entry name" value="Rhodanese/Cell cycle control phosphatase"/>
    <property type="match status" value="1"/>
</dbReference>
<evidence type="ECO:0000313" key="3">
    <source>
        <dbReference type="EMBL" id="MFC0522166.1"/>
    </source>
</evidence>
<organism evidence="3 4">
    <name type="scientific">Pontibacillus salicampi</name>
    <dbReference type="NCBI Taxonomy" id="1449801"/>
    <lineage>
        <taxon>Bacteria</taxon>
        <taxon>Bacillati</taxon>
        <taxon>Bacillota</taxon>
        <taxon>Bacilli</taxon>
        <taxon>Bacillales</taxon>
        <taxon>Bacillaceae</taxon>
        <taxon>Pontibacillus</taxon>
    </lineage>
</organism>
<evidence type="ECO:0000313" key="4">
    <source>
        <dbReference type="Proteomes" id="UP001589836"/>
    </source>
</evidence>
<feature type="region of interest" description="Disordered" evidence="1">
    <location>
        <begin position="351"/>
        <end position="375"/>
    </location>
</feature>
<dbReference type="Gene3D" id="3.60.15.10">
    <property type="entry name" value="Ribonuclease Z/Hydroxyacylglutathione hydrolase-like"/>
    <property type="match status" value="1"/>
</dbReference>
<dbReference type="CDD" id="cd07724">
    <property type="entry name" value="POD-like_MBL-fold"/>
    <property type="match status" value="1"/>
</dbReference>
<gene>
    <name evidence="3" type="ORF">ACFFGV_01000</name>
</gene>
<dbReference type="PANTHER" id="PTHR43084">
    <property type="entry name" value="PERSULFIDE DIOXYGENASE ETHE1"/>
    <property type="match status" value="1"/>
</dbReference>
<comment type="caution">
    <text evidence="3">The sequence shown here is derived from an EMBL/GenBank/DDBJ whole genome shotgun (WGS) entry which is preliminary data.</text>
</comment>
<dbReference type="InterPro" id="IPR001763">
    <property type="entry name" value="Rhodanese-like_dom"/>
</dbReference>
<dbReference type="SUPFAM" id="SSF56281">
    <property type="entry name" value="Metallo-hydrolase/oxidoreductase"/>
    <property type="match status" value="1"/>
</dbReference>
<proteinExistence type="predicted"/>
<dbReference type="PROSITE" id="PS50206">
    <property type="entry name" value="RHODANESE_3"/>
    <property type="match status" value="1"/>
</dbReference>
<dbReference type="RefSeq" id="WP_377344681.1">
    <property type="nucleotide sequence ID" value="NZ_JBHLTP010000002.1"/>
</dbReference>
<dbReference type="PANTHER" id="PTHR43084:SF7">
    <property type="entry name" value="BETA-LACTAMASE DOMAIN PROTEIN"/>
    <property type="match status" value="1"/>
</dbReference>